<keyword evidence="2" id="KW-1185">Reference proteome</keyword>
<name>A0ABY5L4G9_9CELL</name>
<protein>
    <submittedName>
        <fullName evidence="1">DUF1905 domain-containing protein</fullName>
    </submittedName>
</protein>
<dbReference type="Proteomes" id="UP001316189">
    <property type="component" value="Chromosome"/>
</dbReference>
<accession>A0ABY5L4G9</accession>
<organism evidence="1 2">
    <name type="scientific">Cellulomonas chengniuliangii</name>
    <dbReference type="NCBI Taxonomy" id="2968084"/>
    <lineage>
        <taxon>Bacteria</taxon>
        <taxon>Bacillati</taxon>
        <taxon>Actinomycetota</taxon>
        <taxon>Actinomycetes</taxon>
        <taxon>Micrococcales</taxon>
        <taxon>Cellulomonadaceae</taxon>
        <taxon>Cellulomonas</taxon>
    </lineage>
</organism>
<reference evidence="1 2" key="1">
    <citation type="submission" date="2022-07" db="EMBL/GenBank/DDBJ databases">
        <title>Novel species in genus cellulomonas.</title>
        <authorList>
            <person name="Ye L."/>
        </authorList>
    </citation>
    <scope>NUCLEOTIDE SEQUENCE [LARGE SCALE GENOMIC DNA]</scope>
    <source>
        <strain evidence="2">zg-Y338</strain>
    </source>
</reference>
<dbReference type="SUPFAM" id="SSF141694">
    <property type="entry name" value="AF2212/PG0164-like"/>
    <property type="match status" value="1"/>
</dbReference>
<sequence>MTYEFDAAVWVWEARRTETWTFVTLPAEASDEIADVADRYARGFGSLRVDVTIGGTSWRTSIFPDGGRGGYVLPVKKAVRKAEGLDIGDTAHVRVTLVDV</sequence>
<evidence type="ECO:0000313" key="1">
    <source>
        <dbReference type="EMBL" id="UUI76743.1"/>
    </source>
</evidence>
<dbReference type="InterPro" id="IPR037079">
    <property type="entry name" value="AF2212/PG0164-like_sf"/>
</dbReference>
<dbReference type="RefSeq" id="WP_227569032.1">
    <property type="nucleotide sequence ID" value="NZ_CP101988.1"/>
</dbReference>
<dbReference type="Gene3D" id="2.40.30.100">
    <property type="entry name" value="AF2212/PG0164-like"/>
    <property type="match status" value="1"/>
</dbReference>
<dbReference type="Pfam" id="PF08922">
    <property type="entry name" value="DUF1905"/>
    <property type="match status" value="1"/>
</dbReference>
<evidence type="ECO:0000313" key="2">
    <source>
        <dbReference type="Proteomes" id="UP001316189"/>
    </source>
</evidence>
<dbReference type="EMBL" id="CP101988">
    <property type="protein sequence ID" value="UUI76743.1"/>
    <property type="molecule type" value="Genomic_DNA"/>
</dbReference>
<dbReference type="InterPro" id="IPR015018">
    <property type="entry name" value="DUF1905"/>
</dbReference>
<gene>
    <name evidence="1" type="ORF">NP064_07665</name>
</gene>
<proteinExistence type="predicted"/>